<dbReference type="SUPFAM" id="SSF81464">
    <property type="entry name" value="Cytochrome c oxidase subunit II-like, transmembrane region"/>
    <property type="match status" value="1"/>
</dbReference>
<accession>A0A1M6MIT8</accession>
<dbReference type="Proteomes" id="UP000184052">
    <property type="component" value="Unassembled WGS sequence"/>
</dbReference>
<keyword evidence="3 4" id="KW-0472">Membrane</keyword>
<keyword evidence="4" id="KW-1133">Transmembrane helix</keyword>
<proteinExistence type="predicted"/>
<dbReference type="AlphaFoldDB" id="A0A1M6MIT8"/>
<evidence type="ECO:0000256" key="2">
    <source>
        <dbReference type="ARBA" id="ARBA00022692"/>
    </source>
</evidence>
<protein>
    <submittedName>
        <fullName evidence="6">Short C-terminal domain-containing protein</fullName>
    </submittedName>
</protein>
<reference evidence="6 7" key="1">
    <citation type="submission" date="2016-11" db="EMBL/GenBank/DDBJ databases">
        <authorList>
            <person name="Jaros S."/>
            <person name="Januszkiewicz K."/>
            <person name="Wedrychowicz H."/>
        </authorList>
    </citation>
    <scope>NUCLEOTIDE SEQUENCE [LARGE SCALE GENOMIC DNA]</scope>
    <source>
        <strain evidence="6 7">DSM 17477</strain>
    </source>
</reference>
<organism evidence="6 7">
    <name type="scientific">Dethiosulfatibacter aminovorans DSM 17477</name>
    <dbReference type="NCBI Taxonomy" id="1121476"/>
    <lineage>
        <taxon>Bacteria</taxon>
        <taxon>Bacillati</taxon>
        <taxon>Bacillota</taxon>
        <taxon>Tissierellia</taxon>
        <taxon>Dethiosulfatibacter</taxon>
    </lineage>
</organism>
<feature type="domain" description="SHOCT" evidence="5">
    <location>
        <begin position="54"/>
        <end position="79"/>
    </location>
</feature>
<evidence type="ECO:0000313" key="7">
    <source>
        <dbReference type="Proteomes" id="UP000184052"/>
    </source>
</evidence>
<evidence type="ECO:0000256" key="4">
    <source>
        <dbReference type="SAM" id="Phobius"/>
    </source>
</evidence>
<gene>
    <name evidence="6" type="ORF">SAMN02745751_03488</name>
</gene>
<dbReference type="EMBL" id="FQZL01000043">
    <property type="protein sequence ID" value="SHJ83421.1"/>
    <property type="molecule type" value="Genomic_DNA"/>
</dbReference>
<dbReference type="Pfam" id="PF09851">
    <property type="entry name" value="SHOCT"/>
    <property type="match status" value="1"/>
</dbReference>
<evidence type="ECO:0000256" key="3">
    <source>
        <dbReference type="ARBA" id="ARBA00023136"/>
    </source>
</evidence>
<comment type="subcellular location">
    <subcellularLocation>
        <location evidence="1">Membrane</location>
    </subcellularLocation>
</comment>
<evidence type="ECO:0000313" key="6">
    <source>
        <dbReference type="EMBL" id="SHJ83421.1"/>
    </source>
</evidence>
<dbReference type="InterPro" id="IPR018649">
    <property type="entry name" value="SHOCT"/>
</dbReference>
<feature type="transmembrane region" description="Helical" evidence="4">
    <location>
        <begin position="23"/>
        <end position="44"/>
    </location>
</feature>
<dbReference type="RefSeq" id="WP_073050858.1">
    <property type="nucleotide sequence ID" value="NZ_FQZL01000043.1"/>
</dbReference>
<dbReference type="GO" id="GO:0016020">
    <property type="term" value="C:membrane"/>
    <property type="evidence" value="ECO:0007669"/>
    <property type="project" value="UniProtKB-SubCell"/>
</dbReference>
<evidence type="ECO:0000256" key="1">
    <source>
        <dbReference type="ARBA" id="ARBA00004370"/>
    </source>
</evidence>
<dbReference type="InterPro" id="IPR036257">
    <property type="entry name" value="Cyt_c_oxidase_su2_TM_sf"/>
</dbReference>
<keyword evidence="2 4" id="KW-0812">Transmembrane</keyword>
<sequence>MHGYWWFGSESCPFWGGYRYLSFWHFGVMIGVVIGVVALIIWAIKRYKINSNNALASLKLLYVNGDITEEEYLKRKNVIERK</sequence>
<name>A0A1M6MIT8_9FIRM</name>
<evidence type="ECO:0000259" key="5">
    <source>
        <dbReference type="Pfam" id="PF09851"/>
    </source>
</evidence>
<keyword evidence="7" id="KW-1185">Reference proteome</keyword>
<dbReference type="STRING" id="1121476.SAMN02745751_03488"/>